<dbReference type="Proteomes" id="UP001501367">
    <property type="component" value="Unassembled WGS sequence"/>
</dbReference>
<keyword evidence="1" id="KW-0812">Transmembrane</keyword>
<reference evidence="3" key="1">
    <citation type="journal article" date="2019" name="Int. J. Syst. Evol. Microbiol.">
        <title>The Global Catalogue of Microorganisms (GCM) 10K type strain sequencing project: providing services to taxonomists for standard genome sequencing and annotation.</title>
        <authorList>
            <consortium name="The Broad Institute Genomics Platform"/>
            <consortium name="The Broad Institute Genome Sequencing Center for Infectious Disease"/>
            <person name="Wu L."/>
            <person name="Ma J."/>
        </authorList>
    </citation>
    <scope>NUCLEOTIDE SEQUENCE [LARGE SCALE GENOMIC DNA]</scope>
    <source>
        <strain evidence="3">JCM 17336</strain>
    </source>
</reference>
<keyword evidence="1" id="KW-1133">Transmembrane helix</keyword>
<comment type="caution">
    <text evidence="2">The sequence shown here is derived from an EMBL/GenBank/DDBJ whole genome shotgun (WGS) entry which is preliminary data.</text>
</comment>
<evidence type="ECO:0000313" key="2">
    <source>
        <dbReference type="EMBL" id="GAA3748123.1"/>
    </source>
</evidence>
<feature type="transmembrane region" description="Helical" evidence="1">
    <location>
        <begin position="25"/>
        <end position="46"/>
    </location>
</feature>
<protein>
    <recommendedName>
        <fullName evidence="4">DUF4190 domain-containing protein</fullName>
    </recommendedName>
</protein>
<dbReference type="EMBL" id="BAABDT010000006">
    <property type="protein sequence ID" value="GAA3748123.1"/>
    <property type="molecule type" value="Genomic_DNA"/>
</dbReference>
<keyword evidence="3" id="KW-1185">Reference proteome</keyword>
<dbReference type="RefSeq" id="WP_278020923.1">
    <property type="nucleotide sequence ID" value="NZ_BAABDT010000006.1"/>
</dbReference>
<sequence>MTQDNNVEKSVFEEIPTEKIYSKKAISTATFFGGPLVVGYCIAENFKTFNDLEKARNTWIITAICTIVIIGISFSLPENFPKIVFPVIYSFIASYIIQTYQEENIQKHNDNGGDNYGGWRVTLITLLGFLILFGLIMAIAVFFYGI</sequence>
<feature type="transmembrane region" description="Helical" evidence="1">
    <location>
        <begin position="121"/>
        <end position="144"/>
    </location>
</feature>
<gene>
    <name evidence="2" type="ORF">GCM10022422_35840</name>
</gene>
<evidence type="ECO:0000256" key="1">
    <source>
        <dbReference type="SAM" id="Phobius"/>
    </source>
</evidence>
<proteinExistence type="predicted"/>
<organism evidence="2 3">
    <name type="scientific">Flavobacterium ginsengisoli</name>
    <dbReference type="NCBI Taxonomy" id="871694"/>
    <lineage>
        <taxon>Bacteria</taxon>
        <taxon>Pseudomonadati</taxon>
        <taxon>Bacteroidota</taxon>
        <taxon>Flavobacteriia</taxon>
        <taxon>Flavobacteriales</taxon>
        <taxon>Flavobacteriaceae</taxon>
        <taxon>Flavobacterium</taxon>
    </lineage>
</organism>
<feature type="transmembrane region" description="Helical" evidence="1">
    <location>
        <begin position="58"/>
        <end position="77"/>
    </location>
</feature>
<evidence type="ECO:0008006" key="4">
    <source>
        <dbReference type="Google" id="ProtNLM"/>
    </source>
</evidence>
<accession>A0ABP7FZF6</accession>
<name>A0ABP7FZF6_9FLAO</name>
<feature type="transmembrane region" description="Helical" evidence="1">
    <location>
        <begin position="83"/>
        <end position="100"/>
    </location>
</feature>
<evidence type="ECO:0000313" key="3">
    <source>
        <dbReference type="Proteomes" id="UP001501367"/>
    </source>
</evidence>
<keyword evidence="1" id="KW-0472">Membrane</keyword>